<dbReference type="GO" id="GO:0000145">
    <property type="term" value="C:exocyst"/>
    <property type="evidence" value="ECO:0007669"/>
    <property type="project" value="TreeGrafter"/>
</dbReference>
<sequence length="251" mass="28296">MAKSSADDEKLRKLCEEAIDGGWGSKQEILLSISVTKSPGIWRKSRRLSAHTAKPRVLVLTTRKVSTIAKFYYQANESYEQACVHISSVIYRTFEKLFQFAQKIEDLMYTSPADEIPFHTGLSKMDLRKTVKSSLSGLDRSIVSMSRRLQKSLTSEELNPPLWDKCKAYKYEAFTQLVAKVYPNETITSVAEISDHLALVNMVSFFQHSITVEASPVITLLQGRMNGSTTHIRDCVKDIRRLNGSTQIVPG</sequence>
<evidence type="ECO:0000313" key="2">
    <source>
        <dbReference type="Proteomes" id="UP001179952"/>
    </source>
</evidence>
<dbReference type="GO" id="GO:0005886">
    <property type="term" value="C:plasma membrane"/>
    <property type="evidence" value="ECO:0007669"/>
    <property type="project" value="TreeGrafter"/>
</dbReference>
<dbReference type="AlphaFoldDB" id="A0AAV9B0G3"/>
<protein>
    <submittedName>
        <fullName evidence="1">Exocyst complex component SEC3A</fullName>
    </submittedName>
</protein>
<name>A0AAV9B0G3_ACOGR</name>
<dbReference type="PANTHER" id="PTHR16092">
    <property type="entry name" value="SEC3/SYNTAXIN-RELATED"/>
    <property type="match status" value="1"/>
</dbReference>
<keyword evidence="2" id="KW-1185">Reference proteome</keyword>
<dbReference type="PANTHER" id="PTHR16092:SF14">
    <property type="entry name" value="EXOCYST COMPLEX COMPONENT 1 ISOFORM X1"/>
    <property type="match status" value="1"/>
</dbReference>
<dbReference type="Proteomes" id="UP001179952">
    <property type="component" value="Unassembled WGS sequence"/>
</dbReference>
<gene>
    <name evidence="1" type="ORF">QJS04_geneDACA006581</name>
</gene>
<reference evidence="1" key="2">
    <citation type="submission" date="2023-06" db="EMBL/GenBank/DDBJ databases">
        <authorList>
            <person name="Ma L."/>
            <person name="Liu K.-W."/>
            <person name="Li Z."/>
            <person name="Hsiao Y.-Y."/>
            <person name="Qi Y."/>
            <person name="Fu T."/>
            <person name="Tang G."/>
            <person name="Zhang D."/>
            <person name="Sun W.-H."/>
            <person name="Liu D.-K."/>
            <person name="Li Y."/>
            <person name="Chen G.-Z."/>
            <person name="Liu X.-D."/>
            <person name="Liao X.-Y."/>
            <person name="Jiang Y.-T."/>
            <person name="Yu X."/>
            <person name="Hao Y."/>
            <person name="Huang J."/>
            <person name="Zhao X.-W."/>
            <person name="Ke S."/>
            <person name="Chen Y.-Y."/>
            <person name="Wu W.-L."/>
            <person name="Hsu J.-L."/>
            <person name="Lin Y.-F."/>
            <person name="Huang M.-D."/>
            <person name="Li C.-Y."/>
            <person name="Huang L."/>
            <person name="Wang Z.-W."/>
            <person name="Zhao X."/>
            <person name="Zhong W.-Y."/>
            <person name="Peng D.-H."/>
            <person name="Ahmad S."/>
            <person name="Lan S."/>
            <person name="Zhang J.-S."/>
            <person name="Tsai W.-C."/>
            <person name="Van De Peer Y."/>
            <person name="Liu Z.-J."/>
        </authorList>
    </citation>
    <scope>NUCLEOTIDE SEQUENCE</scope>
    <source>
        <strain evidence="1">SCP</strain>
        <tissue evidence="1">Leaves</tissue>
    </source>
</reference>
<dbReference type="GO" id="GO:0006893">
    <property type="term" value="P:Golgi to plasma membrane transport"/>
    <property type="evidence" value="ECO:0007669"/>
    <property type="project" value="TreeGrafter"/>
</dbReference>
<dbReference type="EMBL" id="JAUJYN010000006">
    <property type="protein sequence ID" value="KAK1269875.1"/>
    <property type="molecule type" value="Genomic_DNA"/>
</dbReference>
<accession>A0AAV9B0G3</accession>
<evidence type="ECO:0000313" key="1">
    <source>
        <dbReference type="EMBL" id="KAK1269875.1"/>
    </source>
</evidence>
<proteinExistence type="predicted"/>
<reference evidence="1" key="1">
    <citation type="journal article" date="2023" name="Nat. Commun.">
        <title>Diploid and tetraploid genomes of Acorus and the evolution of monocots.</title>
        <authorList>
            <person name="Ma L."/>
            <person name="Liu K.W."/>
            <person name="Li Z."/>
            <person name="Hsiao Y.Y."/>
            <person name="Qi Y."/>
            <person name="Fu T."/>
            <person name="Tang G.D."/>
            <person name="Zhang D."/>
            <person name="Sun W.H."/>
            <person name="Liu D.K."/>
            <person name="Li Y."/>
            <person name="Chen G.Z."/>
            <person name="Liu X.D."/>
            <person name="Liao X.Y."/>
            <person name="Jiang Y.T."/>
            <person name="Yu X."/>
            <person name="Hao Y."/>
            <person name="Huang J."/>
            <person name="Zhao X.W."/>
            <person name="Ke S."/>
            <person name="Chen Y.Y."/>
            <person name="Wu W.L."/>
            <person name="Hsu J.L."/>
            <person name="Lin Y.F."/>
            <person name="Huang M.D."/>
            <person name="Li C.Y."/>
            <person name="Huang L."/>
            <person name="Wang Z.W."/>
            <person name="Zhao X."/>
            <person name="Zhong W.Y."/>
            <person name="Peng D.H."/>
            <person name="Ahmad S."/>
            <person name="Lan S."/>
            <person name="Zhang J.S."/>
            <person name="Tsai W.C."/>
            <person name="Van de Peer Y."/>
            <person name="Liu Z.J."/>
        </authorList>
    </citation>
    <scope>NUCLEOTIDE SEQUENCE</scope>
    <source>
        <strain evidence="1">SCP</strain>
    </source>
</reference>
<comment type="caution">
    <text evidence="1">The sequence shown here is derived from an EMBL/GenBank/DDBJ whole genome shotgun (WGS) entry which is preliminary data.</text>
</comment>
<dbReference type="GO" id="GO:0005546">
    <property type="term" value="F:phosphatidylinositol-4,5-bisphosphate binding"/>
    <property type="evidence" value="ECO:0007669"/>
    <property type="project" value="TreeGrafter"/>
</dbReference>
<organism evidence="1 2">
    <name type="scientific">Acorus gramineus</name>
    <name type="common">Dwarf sweet flag</name>
    <dbReference type="NCBI Taxonomy" id="55184"/>
    <lineage>
        <taxon>Eukaryota</taxon>
        <taxon>Viridiplantae</taxon>
        <taxon>Streptophyta</taxon>
        <taxon>Embryophyta</taxon>
        <taxon>Tracheophyta</taxon>
        <taxon>Spermatophyta</taxon>
        <taxon>Magnoliopsida</taxon>
        <taxon>Liliopsida</taxon>
        <taxon>Acoraceae</taxon>
        <taxon>Acorus</taxon>
    </lineage>
</organism>
<dbReference type="GO" id="GO:0006887">
    <property type="term" value="P:exocytosis"/>
    <property type="evidence" value="ECO:0007669"/>
    <property type="project" value="TreeGrafter"/>
</dbReference>